<keyword evidence="2 5" id="KW-0238">DNA-binding</keyword>
<keyword evidence="1" id="KW-0805">Transcription regulation</keyword>
<keyword evidence="6" id="KW-1185">Reference proteome</keyword>
<dbReference type="Pfam" id="PF13377">
    <property type="entry name" value="Peripla_BP_3"/>
    <property type="match status" value="1"/>
</dbReference>
<organism evidence="5 6">
    <name type="scientific">Paracoccus seriniphilus</name>
    <dbReference type="NCBI Taxonomy" id="184748"/>
    <lineage>
        <taxon>Bacteria</taxon>
        <taxon>Pseudomonadati</taxon>
        <taxon>Pseudomonadota</taxon>
        <taxon>Alphaproteobacteria</taxon>
        <taxon>Rhodobacterales</taxon>
        <taxon>Paracoccaceae</taxon>
        <taxon>Paracoccus</taxon>
    </lineage>
</organism>
<reference evidence="5 6" key="1">
    <citation type="submission" date="2017-07" db="EMBL/GenBank/DDBJ databases">
        <authorList>
            <person name="Sun Z.S."/>
            <person name="Albrecht U."/>
            <person name="Echele G."/>
            <person name="Lee C.C."/>
        </authorList>
    </citation>
    <scope>NUCLEOTIDE SEQUENCE [LARGE SCALE GENOMIC DNA]</scope>
    <source>
        <strain evidence="5 6">DSM 14827</strain>
    </source>
</reference>
<dbReference type="SUPFAM" id="SSF53822">
    <property type="entry name" value="Periplasmic binding protein-like I"/>
    <property type="match status" value="1"/>
</dbReference>
<dbReference type="InterPro" id="IPR046335">
    <property type="entry name" value="LacI/GalR-like_sensor"/>
</dbReference>
<keyword evidence="3" id="KW-0804">Transcription</keyword>
<name>A0A239Q231_9RHOB</name>
<dbReference type="AlphaFoldDB" id="A0A239Q231"/>
<sequence length="263" mass="28862">MLSRLQDALSEHDVDTIQITYSETEHGLYMLRSMPSVDVAIVQCHFEPVAIELLSLLRRKAKSVLFDGATVSGLDVDAVASNWRVSLDMCMRHLIERGHRNIGMIGSTGRSRPIEAIRLHYESLRAWSPGGAVLHDPVWLDSLPNEDNLGEIGEALDVARRPDGSFPWSALVIWGALDGKLLQGVFSERDIAVPGDLSVVLLGHPGVATESNNFFTVIGSSAAETISALCELTLRRMADERAEFVTRYLEPVIAEGQSEVDTI</sequence>
<dbReference type="InterPro" id="IPR028082">
    <property type="entry name" value="Peripla_BP_I"/>
</dbReference>
<evidence type="ECO:0000259" key="4">
    <source>
        <dbReference type="Pfam" id="PF13377"/>
    </source>
</evidence>
<dbReference type="Gene3D" id="3.40.50.2300">
    <property type="match status" value="2"/>
</dbReference>
<proteinExistence type="predicted"/>
<evidence type="ECO:0000313" key="5">
    <source>
        <dbReference type="EMBL" id="SNT76659.1"/>
    </source>
</evidence>
<dbReference type="EMBL" id="FZQB01000024">
    <property type="protein sequence ID" value="SNT76659.1"/>
    <property type="molecule type" value="Genomic_DNA"/>
</dbReference>
<evidence type="ECO:0000256" key="2">
    <source>
        <dbReference type="ARBA" id="ARBA00023125"/>
    </source>
</evidence>
<dbReference type="GO" id="GO:0003677">
    <property type="term" value="F:DNA binding"/>
    <property type="evidence" value="ECO:0007669"/>
    <property type="project" value="UniProtKB-KW"/>
</dbReference>
<evidence type="ECO:0000256" key="1">
    <source>
        <dbReference type="ARBA" id="ARBA00023015"/>
    </source>
</evidence>
<evidence type="ECO:0000313" key="6">
    <source>
        <dbReference type="Proteomes" id="UP000198307"/>
    </source>
</evidence>
<gene>
    <name evidence="5" type="ORF">SAMN05444959_1241</name>
</gene>
<dbReference type="Proteomes" id="UP000198307">
    <property type="component" value="Unassembled WGS sequence"/>
</dbReference>
<evidence type="ECO:0000256" key="3">
    <source>
        <dbReference type="ARBA" id="ARBA00023163"/>
    </source>
</evidence>
<accession>A0A239Q231</accession>
<feature type="domain" description="Transcriptional regulator LacI/GalR-like sensor" evidence="4">
    <location>
        <begin position="92"/>
        <end position="258"/>
    </location>
</feature>
<protein>
    <submittedName>
        <fullName evidence="5">DNA-binding transcriptional regulator, LacI/PurR family</fullName>
    </submittedName>
</protein>